<organism evidence="2 3">
    <name type="scientific">Hydrogenophaga taeniospiralis CCUG 15921</name>
    <dbReference type="NCBI Taxonomy" id="1281780"/>
    <lineage>
        <taxon>Bacteria</taxon>
        <taxon>Pseudomonadati</taxon>
        <taxon>Pseudomonadota</taxon>
        <taxon>Betaproteobacteria</taxon>
        <taxon>Burkholderiales</taxon>
        <taxon>Comamonadaceae</taxon>
        <taxon>Hydrogenophaga</taxon>
    </lineage>
</organism>
<name>A0A9X4SC63_9BURK</name>
<dbReference type="RefSeq" id="WP_084236208.1">
    <property type="nucleotide sequence ID" value="NZ_AOGK01000011.1"/>
</dbReference>
<dbReference type="OrthoDB" id="9342562at2"/>
<sequence>MNTLPFSPAAERNQQPILDVLRQVLPAQGAALEIASGTGQHAVWFAAGLPGWTWQPTDFDASALPAIAARAAAAGLTRVLPPLRLDVLAPRWPADGPAFDDAPSRVFDAVYCANMLHIAPWATCAALMRGAARHLAPDGVLITYGPYLEDGVPTSPGNLDFDASLRARDPGWGLRRLADVAQEAQAAGLVLRERHGMPANNLLLVWAREPRAASPLHPSTPPSRSPDTPHAQNPQRPV</sequence>
<dbReference type="InterPro" id="IPR029063">
    <property type="entry name" value="SAM-dependent_MTases_sf"/>
</dbReference>
<feature type="region of interest" description="Disordered" evidence="1">
    <location>
        <begin position="212"/>
        <end position="238"/>
    </location>
</feature>
<gene>
    <name evidence="2" type="ORF">H010_13596</name>
</gene>
<keyword evidence="3" id="KW-1185">Reference proteome</keyword>
<dbReference type="SUPFAM" id="SSF53335">
    <property type="entry name" value="S-adenosyl-L-methionine-dependent methyltransferases"/>
    <property type="match status" value="1"/>
</dbReference>
<dbReference type="InterPro" id="IPR010342">
    <property type="entry name" value="DUF938"/>
</dbReference>
<dbReference type="PANTHER" id="PTHR20974">
    <property type="entry name" value="UPF0585 PROTEIN CG18661"/>
    <property type="match status" value="1"/>
</dbReference>
<evidence type="ECO:0000313" key="2">
    <source>
        <dbReference type="EMBL" id="MDG5976293.1"/>
    </source>
</evidence>
<dbReference type="EMBL" id="AOGK01000011">
    <property type="protein sequence ID" value="MDG5976293.1"/>
    <property type="molecule type" value="Genomic_DNA"/>
</dbReference>
<reference evidence="2" key="1">
    <citation type="submission" date="2013-01" db="EMBL/GenBank/DDBJ databases">
        <title>Genome draft of Hydrogenophaga taeniospiralis 2K1.</title>
        <authorList>
            <person name="Gomila M."/>
            <person name="Lalucat J."/>
        </authorList>
    </citation>
    <scope>NUCLEOTIDE SEQUENCE</scope>
    <source>
        <strain evidence="2">CCUG 15921</strain>
    </source>
</reference>
<accession>A0A9X4SC63</accession>
<protein>
    <recommendedName>
        <fullName evidence="4">SAM-dependent methyltransferase</fullName>
    </recommendedName>
</protein>
<comment type="caution">
    <text evidence="2">The sequence shown here is derived from an EMBL/GenBank/DDBJ whole genome shotgun (WGS) entry which is preliminary data.</text>
</comment>
<dbReference type="Gene3D" id="3.40.50.150">
    <property type="entry name" value="Vaccinia Virus protein VP39"/>
    <property type="match status" value="1"/>
</dbReference>
<dbReference type="Proteomes" id="UP001152876">
    <property type="component" value="Unassembled WGS sequence"/>
</dbReference>
<dbReference type="Pfam" id="PF06080">
    <property type="entry name" value="DUF938"/>
    <property type="match status" value="1"/>
</dbReference>
<proteinExistence type="predicted"/>
<evidence type="ECO:0000256" key="1">
    <source>
        <dbReference type="SAM" id="MobiDB-lite"/>
    </source>
</evidence>
<evidence type="ECO:0000313" key="3">
    <source>
        <dbReference type="Proteomes" id="UP001152876"/>
    </source>
</evidence>
<evidence type="ECO:0008006" key="4">
    <source>
        <dbReference type="Google" id="ProtNLM"/>
    </source>
</evidence>
<dbReference type="PANTHER" id="PTHR20974:SF0">
    <property type="entry name" value="UPF0585 PROTEIN CG18661"/>
    <property type="match status" value="1"/>
</dbReference>
<dbReference type="AlphaFoldDB" id="A0A9X4SC63"/>